<dbReference type="InterPro" id="IPR036452">
    <property type="entry name" value="Ribo_hydro-like"/>
</dbReference>
<dbReference type="Pfam" id="PF01156">
    <property type="entry name" value="IU_nuc_hydro"/>
    <property type="match status" value="1"/>
</dbReference>
<dbReference type="GO" id="GO:0005829">
    <property type="term" value="C:cytosol"/>
    <property type="evidence" value="ECO:0007669"/>
    <property type="project" value="TreeGrafter"/>
</dbReference>
<evidence type="ECO:0000313" key="5">
    <source>
        <dbReference type="Proteomes" id="UP000245753"/>
    </source>
</evidence>
<dbReference type="GO" id="GO:0006152">
    <property type="term" value="P:purine nucleoside catabolic process"/>
    <property type="evidence" value="ECO:0007669"/>
    <property type="project" value="TreeGrafter"/>
</dbReference>
<evidence type="ECO:0000256" key="1">
    <source>
        <dbReference type="ARBA" id="ARBA00022801"/>
    </source>
</evidence>
<accession>A0A2U2MTX5</accession>
<keyword evidence="2" id="KW-0326">Glycosidase</keyword>
<dbReference type="Gene3D" id="3.90.245.10">
    <property type="entry name" value="Ribonucleoside hydrolase-like"/>
    <property type="match status" value="1"/>
</dbReference>
<dbReference type="PANTHER" id="PTHR12304">
    <property type="entry name" value="INOSINE-URIDINE PREFERRING NUCLEOSIDE HYDROLASE"/>
    <property type="match status" value="1"/>
</dbReference>
<keyword evidence="5" id="KW-1185">Reference proteome</keyword>
<dbReference type="SUPFAM" id="SSF53590">
    <property type="entry name" value="Nucleoside hydrolase"/>
    <property type="match status" value="1"/>
</dbReference>
<keyword evidence="1 4" id="KW-0378">Hydrolase</keyword>
<proteinExistence type="predicted"/>
<evidence type="ECO:0000259" key="3">
    <source>
        <dbReference type="Pfam" id="PF01156"/>
    </source>
</evidence>
<evidence type="ECO:0000313" key="4">
    <source>
        <dbReference type="EMBL" id="PWG60320.1"/>
    </source>
</evidence>
<dbReference type="Proteomes" id="UP000245753">
    <property type="component" value="Unassembled WGS sequence"/>
</dbReference>
<sequence>MTTTTAPTTPRPVYFDCDTGIDDSLALAYLMASPAVRLVGVGTVAGNTNADQAARNSLELMALGGHGHVPVAVGAREYRVNTFSGGVPAVHGDNGVGNVDMPPAGRAAEDRTAVDLLIALSHEHAGDLHIVAVGPLTNLAAALEADPTLPQRVAHVWVMGGAALVPGNISPVTEANIGHDPEAARIALAADWDVTIAPLDVTMAHTFEETHRQALLASGNPAAETVGRMLDFYFDFHVPEYGRRCSALHDPTAAALCAGGVTPSVAPAVPVDVDDTHGPGRGQLICDLRGQRQAWHDRPGARTRVVLSIDDPVADHLVEVLAR</sequence>
<dbReference type="GO" id="GO:0008477">
    <property type="term" value="F:purine nucleosidase activity"/>
    <property type="evidence" value="ECO:0007669"/>
    <property type="project" value="TreeGrafter"/>
</dbReference>
<reference evidence="4 5" key="1">
    <citation type="journal article" date="2018" name="Int. J. Syst. Evol. Microbiol.">
        <title>Bifidobacterium catulorum sp. nov., a novel taxon from the faeces of the baby common marmoset (Callithrix jacchus).</title>
        <authorList>
            <person name="Modesto M."/>
            <person name="Michelini S."/>
            <person name="Oki K."/>
            <person name="Biavati B."/>
            <person name="Watanabe K."/>
            <person name="Mattarelli P."/>
        </authorList>
    </citation>
    <scope>NUCLEOTIDE SEQUENCE [LARGE SCALE GENOMIC DNA]</scope>
    <source>
        <strain evidence="4 5">MRM 8.19</strain>
    </source>
</reference>
<dbReference type="InterPro" id="IPR023186">
    <property type="entry name" value="IUNH"/>
</dbReference>
<name>A0A2U2MTX5_9BIFI</name>
<dbReference type="AlphaFoldDB" id="A0A2U2MTX5"/>
<evidence type="ECO:0000256" key="2">
    <source>
        <dbReference type="ARBA" id="ARBA00023295"/>
    </source>
</evidence>
<dbReference type="EMBL" id="QFFN01000004">
    <property type="protein sequence ID" value="PWG60320.1"/>
    <property type="molecule type" value="Genomic_DNA"/>
</dbReference>
<gene>
    <name evidence="4" type="ORF">DF200_02805</name>
</gene>
<feature type="domain" description="Inosine/uridine-preferring nucleoside hydrolase" evidence="3">
    <location>
        <begin position="13"/>
        <end position="311"/>
    </location>
</feature>
<organism evidence="4 5">
    <name type="scientific">Bifidobacterium catulorum</name>
    <dbReference type="NCBI Taxonomy" id="1630173"/>
    <lineage>
        <taxon>Bacteria</taxon>
        <taxon>Bacillati</taxon>
        <taxon>Actinomycetota</taxon>
        <taxon>Actinomycetes</taxon>
        <taxon>Bifidobacteriales</taxon>
        <taxon>Bifidobacteriaceae</taxon>
        <taxon>Bifidobacterium</taxon>
    </lineage>
</organism>
<dbReference type="PANTHER" id="PTHR12304:SF4">
    <property type="entry name" value="URIDINE NUCLEOSIDASE"/>
    <property type="match status" value="1"/>
</dbReference>
<dbReference type="RefSeq" id="WP_109136785.1">
    <property type="nucleotide sequence ID" value="NZ_QFFN01000004.1"/>
</dbReference>
<comment type="caution">
    <text evidence="4">The sequence shown here is derived from an EMBL/GenBank/DDBJ whole genome shotgun (WGS) entry which is preliminary data.</text>
</comment>
<dbReference type="OrthoDB" id="9797882at2"/>
<dbReference type="InterPro" id="IPR001910">
    <property type="entry name" value="Inosine/uridine_hydrolase_dom"/>
</dbReference>
<protein>
    <submittedName>
        <fullName evidence="4">Nucleoside hydrolase</fullName>
    </submittedName>
</protein>